<dbReference type="Proteomes" id="UP000005326">
    <property type="component" value="Unassembled WGS sequence"/>
</dbReference>
<dbReference type="InterPro" id="IPR011765">
    <property type="entry name" value="Pept_M16_N"/>
</dbReference>
<keyword evidence="3" id="KW-0378">Hydrolase</keyword>
<dbReference type="AlphaFoldDB" id="B0MM85"/>
<evidence type="ECO:0000259" key="2">
    <source>
        <dbReference type="Pfam" id="PF05193"/>
    </source>
</evidence>
<dbReference type="EC" id="3.4.24.-" evidence="3"/>
<reference evidence="3" key="2">
    <citation type="submission" date="2014-06" db="EMBL/GenBank/DDBJ databases">
        <title>Draft genome sequence of Eubacterium siraeum (DSM 15702).</title>
        <authorList>
            <person name="Sudarsanam P."/>
            <person name="Ley R."/>
            <person name="Guruge J."/>
            <person name="Turnbaugh P.J."/>
            <person name="Mahowald M."/>
            <person name="Liep D."/>
            <person name="Gordon J."/>
        </authorList>
    </citation>
    <scope>NUCLEOTIDE SEQUENCE</scope>
    <source>
        <strain evidence="3">DSM 15702</strain>
    </source>
</reference>
<dbReference type="InterPro" id="IPR007863">
    <property type="entry name" value="Peptidase_M16_C"/>
</dbReference>
<proteinExistence type="predicted"/>
<gene>
    <name evidence="3" type="ORF">EUBSIR_00944</name>
</gene>
<dbReference type="InterPro" id="IPR011249">
    <property type="entry name" value="Metalloenz_LuxS/M16"/>
</dbReference>
<sequence>MRKGAVIMEKITNARIKEEYLRIKHKSGATILLYPMKGYSTAYALFATKYGSVDTTFKTNEDPDFVTVPEGIAHYLEHKLFENDECDAFDLYAKTGANANAYTSFDKTAYLFSCSQKFEENLRILLGFVQEPYFTDATVAKEQGIIGQEIRMYEDDTGWRVFFNCLQAMYEKNPVRIDIAGTIESIAKIDKDLLYRCYNTFYNLNNMVIAVAGNFDVDKTLEICDELLKPSEDHGLQVIVPDEPLTVHEKRNVQKLSCAIPLFNIGWKFPAYSGKEQLEKYIVYNILMELCLGKTSDFYNRMYEDGLLNDAFNVGVFCGRGFFSVIADGESTDPDKVLSEIEKELFRLRKEGLDEDEFITIRNKTYGELVAGFNNVESVANAMIAQEINDVGIYDGIEITANTTFADIKSALDDFDIENNSISIIEPADEN</sequence>
<feature type="domain" description="Peptidase M16 C-terminal" evidence="2">
    <location>
        <begin position="188"/>
        <end position="363"/>
    </location>
</feature>
<organism evidence="3 4">
    <name type="scientific">[Eubacterium] siraeum DSM 15702</name>
    <dbReference type="NCBI Taxonomy" id="428128"/>
    <lineage>
        <taxon>Bacteria</taxon>
        <taxon>Bacillati</taxon>
        <taxon>Bacillota</taxon>
        <taxon>Clostridia</taxon>
        <taxon>Eubacteriales</taxon>
        <taxon>Oscillospiraceae</taxon>
        <taxon>Oscillospiraceae incertae sedis</taxon>
    </lineage>
</organism>
<dbReference type="Pfam" id="PF05193">
    <property type="entry name" value="Peptidase_M16_C"/>
    <property type="match status" value="1"/>
</dbReference>
<dbReference type="NCBIfam" id="NF047421">
    <property type="entry name" value="YfmH_fam"/>
    <property type="match status" value="1"/>
</dbReference>
<name>B0MM85_9FIRM</name>
<dbReference type="EMBL" id="ABCA03000041">
    <property type="protein sequence ID" value="EDS01127.1"/>
    <property type="molecule type" value="Genomic_DNA"/>
</dbReference>
<dbReference type="Gene3D" id="3.30.830.10">
    <property type="entry name" value="Metalloenzyme, LuxS/M16 peptidase-like"/>
    <property type="match status" value="2"/>
</dbReference>
<dbReference type="InterPro" id="IPR050361">
    <property type="entry name" value="MPP/UQCRC_Complex"/>
</dbReference>
<dbReference type="PANTHER" id="PTHR11851">
    <property type="entry name" value="METALLOPROTEASE"/>
    <property type="match status" value="1"/>
</dbReference>
<protein>
    <submittedName>
        <fullName evidence="3">Peptidase M16 inactive domain protein</fullName>
        <ecNumber evidence="3">3.4.24.-</ecNumber>
    </submittedName>
</protein>
<dbReference type="Pfam" id="PF00675">
    <property type="entry name" value="Peptidase_M16"/>
    <property type="match status" value="1"/>
</dbReference>
<accession>B0MM85</accession>
<evidence type="ECO:0000313" key="3">
    <source>
        <dbReference type="EMBL" id="EDS01127.1"/>
    </source>
</evidence>
<reference evidence="3" key="1">
    <citation type="submission" date="2007-10" db="EMBL/GenBank/DDBJ databases">
        <authorList>
            <person name="Fulton L."/>
            <person name="Clifton S."/>
            <person name="Fulton B."/>
            <person name="Xu J."/>
            <person name="Minx P."/>
            <person name="Pepin K.H."/>
            <person name="Johnson M."/>
            <person name="Thiruvilangam P."/>
            <person name="Bhonagiri V."/>
            <person name="Nash W.E."/>
            <person name="Mardis E.R."/>
            <person name="Wilson R.K."/>
        </authorList>
    </citation>
    <scope>NUCLEOTIDE SEQUENCE [LARGE SCALE GENOMIC DNA]</scope>
    <source>
        <strain evidence="3">DSM 15702</strain>
    </source>
</reference>
<dbReference type="PANTHER" id="PTHR11851:SF134">
    <property type="entry name" value="ZINC-DEPENDENT PROTEASE"/>
    <property type="match status" value="1"/>
</dbReference>
<dbReference type="GO" id="GO:0046872">
    <property type="term" value="F:metal ion binding"/>
    <property type="evidence" value="ECO:0007669"/>
    <property type="project" value="InterPro"/>
</dbReference>
<dbReference type="SUPFAM" id="SSF63411">
    <property type="entry name" value="LuxS/MPP-like metallohydrolase"/>
    <property type="match status" value="2"/>
</dbReference>
<comment type="caution">
    <text evidence="3">The sequence shown here is derived from an EMBL/GenBank/DDBJ whole genome shotgun (WGS) entry which is preliminary data.</text>
</comment>
<keyword evidence="4" id="KW-1185">Reference proteome</keyword>
<dbReference type="GO" id="GO:0016787">
    <property type="term" value="F:hydrolase activity"/>
    <property type="evidence" value="ECO:0007669"/>
    <property type="project" value="UniProtKB-KW"/>
</dbReference>
<feature type="domain" description="Peptidase M16 N-terminal" evidence="1">
    <location>
        <begin position="70"/>
        <end position="182"/>
    </location>
</feature>
<evidence type="ECO:0000313" key="4">
    <source>
        <dbReference type="Proteomes" id="UP000005326"/>
    </source>
</evidence>
<evidence type="ECO:0000259" key="1">
    <source>
        <dbReference type="Pfam" id="PF00675"/>
    </source>
</evidence>
<dbReference type="MEROPS" id="M16.A20"/>